<dbReference type="Pfam" id="PF07702">
    <property type="entry name" value="UTRA"/>
    <property type="match status" value="1"/>
</dbReference>
<dbReference type="InterPro" id="IPR011663">
    <property type="entry name" value="UTRA"/>
</dbReference>
<dbReference type="Gene3D" id="1.10.10.10">
    <property type="entry name" value="Winged helix-like DNA-binding domain superfamily/Winged helix DNA-binding domain"/>
    <property type="match status" value="1"/>
</dbReference>
<evidence type="ECO:0000256" key="1">
    <source>
        <dbReference type="ARBA" id="ARBA00023015"/>
    </source>
</evidence>
<name>A0ABV2KRT3_9HYPH</name>
<evidence type="ECO:0000259" key="4">
    <source>
        <dbReference type="PROSITE" id="PS50949"/>
    </source>
</evidence>
<dbReference type="InterPro" id="IPR000524">
    <property type="entry name" value="Tscrpt_reg_HTH_GntR"/>
</dbReference>
<evidence type="ECO:0000313" key="5">
    <source>
        <dbReference type="EMBL" id="MET3662858.1"/>
    </source>
</evidence>
<keyword evidence="1" id="KW-0805">Transcription regulation</keyword>
<dbReference type="PRINTS" id="PR00035">
    <property type="entry name" value="HTHGNTR"/>
</dbReference>
<feature type="domain" description="HTH gntR-type" evidence="4">
    <location>
        <begin position="5"/>
        <end position="73"/>
    </location>
</feature>
<dbReference type="SMART" id="SM00345">
    <property type="entry name" value="HTH_GNTR"/>
    <property type="match status" value="1"/>
</dbReference>
<dbReference type="SUPFAM" id="SSF46785">
    <property type="entry name" value="Winged helix' DNA-binding domain"/>
    <property type="match status" value="1"/>
</dbReference>
<proteinExistence type="predicted"/>
<dbReference type="Pfam" id="PF00392">
    <property type="entry name" value="GntR"/>
    <property type="match status" value="1"/>
</dbReference>
<accession>A0ABV2KRT3</accession>
<dbReference type="GO" id="GO:0003677">
    <property type="term" value="F:DNA binding"/>
    <property type="evidence" value="ECO:0007669"/>
    <property type="project" value="UniProtKB-KW"/>
</dbReference>
<evidence type="ECO:0000313" key="6">
    <source>
        <dbReference type="Proteomes" id="UP001549143"/>
    </source>
</evidence>
<dbReference type="EMBL" id="JBEPMN010000015">
    <property type="protein sequence ID" value="MET3662858.1"/>
    <property type="molecule type" value="Genomic_DNA"/>
</dbReference>
<dbReference type="RefSeq" id="WP_354152694.1">
    <property type="nucleotide sequence ID" value="NZ_JBEPMN010000015.1"/>
</dbReference>
<evidence type="ECO:0000256" key="2">
    <source>
        <dbReference type="ARBA" id="ARBA00023125"/>
    </source>
</evidence>
<dbReference type="InterPro" id="IPR050679">
    <property type="entry name" value="Bact_HTH_transcr_reg"/>
</dbReference>
<gene>
    <name evidence="5" type="ORF">ABID44_003209</name>
</gene>
<keyword evidence="6" id="KW-1185">Reference proteome</keyword>
<dbReference type="Gene3D" id="3.40.1410.10">
    <property type="entry name" value="Chorismate lyase-like"/>
    <property type="match status" value="1"/>
</dbReference>
<dbReference type="Proteomes" id="UP001549143">
    <property type="component" value="Unassembled WGS sequence"/>
</dbReference>
<dbReference type="InterPro" id="IPR028978">
    <property type="entry name" value="Chorismate_lyase_/UTRA_dom_sf"/>
</dbReference>
<dbReference type="CDD" id="cd07377">
    <property type="entry name" value="WHTH_GntR"/>
    <property type="match status" value="1"/>
</dbReference>
<keyword evidence="3" id="KW-0804">Transcription</keyword>
<dbReference type="PANTHER" id="PTHR44846">
    <property type="entry name" value="MANNOSYL-D-GLYCERATE TRANSPORT/METABOLISM SYSTEM REPRESSOR MNGR-RELATED"/>
    <property type="match status" value="1"/>
</dbReference>
<dbReference type="PROSITE" id="PS50949">
    <property type="entry name" value="HTH_GNTR"/>
    <property type="match status" value="1"/>
</dbReference>
<dbReference type="PANTHER" id="PTHR44846:SF17">
    <property type="entry name" value="GNTR-FAMILY TRANSCRIPTIONAL REGULATOR"/>
    <property type="match status" value="1"/>
</dbReference>
<reference evidence="5 6" key="1">
    <citation type="submission" date="2024-06" db="EMBL/GenBank/DDBJ databases">
        <title>Genomic Encyclopedia of Type Strains, Phase IV (KMG-IV): sequencing the most valuable type-strain genomes for metagenomic binning, comparative biology and taxonomic classification.</title>
        <authorList>
            <person name="Goeker M."/>
        </authorList>
    </citation>
    <scope>NUCLEOTIDE SEQUENCE [LARGE SCALE GENOMIC DNA]</scope>
    <source>
        <strain evidence="5 6">DSM 19730</strain>
    </source>
</reference>
<dbReference type="InterPro" id="IPR036390">
    <property type="entry name" value="WH_DNA-bd_sf"/>
</dbReference>
<dbReference type="InterPro" id="IPR036388">
    <property type="entry name" value="WH-like_DNA-bd_sf"/>
</dbReference>
<evidence type="ECO:0000256" key="3">
    <source>
        <dbReference type="ARBA" id="ARBA00023163"/>
    </source>
</evidence>
<dbReference type="SMART" id="SM00866">
    <property type="entry name" value="UTRA"/>
    <property type="match status" value="1"/>
</dbReference>
<organism evidence="5 6">
    <name type="scientific">Aquamicrobium ahrensii</name>
    <dbReference type="NCBI Taxonomy" id="469551"/>
    <lineage>
        <taxon>Bacteria</taxon>
        <taxon>Pseudomonadati</taxon>
        <taxon>Pseudomonadota</taxon>
        <taxon>Alphaproteobacteria</taxon>
        <taxon>Hyphomicrobiales</taxon>
        <taxon>Phyllobacteriaceae</taxon>
        <taxon>Aquamicrobium</taxon>
    </lineage>
</organism>
<dbReference type="SUPFAM" id="SSF64288">
    <property type="entry name" value="Chorismate lyase-like"/>
    <property type="match status" value="1"/>
</dbReference>
<protein>
    <submittedName>
        <fullName evidence="5">DNA-binding GntR family transcriptional regulator</fullName>
    </submittedName>
</protein>
<comment type="caution">
    <text evidence="5">The sequence shown here is derived from an EMBL/GenBank/DDBJ whole genome shotgun (WGS) entry which is preliminary data.</text>
</comment>
<keyword evidence="2 5" id="KW-0238">DNA-binding</keyword>
<sequence>MARSKYTAGDIVDILSSRIEDGAYLVGNKIPNELTLCEEFNVSRYTMREAIRLLQERGLVERRKRAGTKVINRFSRGKYGLDFEAADSLGRYLRNTDLSLASVEAVLEAQPAELTLDENLKDWMLLNTYRSVPGVNRPISWSYIYIRKEYSGIVEMVGKVQGGTYALITKLYGETVKYVDVEVSASTFPEPIAQTLKYDSKDPALLVIRRFYNSSNKLMEVSISYYPPYEFQYATRIVL</sequence>